<gene>
    <name evidence="1" type="ORF">SDC9_188780</name>
</gene>
<evidence type="ECO:0000313" key="1">
    <source>
        <dbReference type="EMBL" id="MPN41238.1"/>
    </source>
</evidence>
<organism evidence="1">
    <name type="scientific">bioreactor metagenome</name>
    <dbReference type="NCBI Taxonomy" id="1076179"/>
    <lineage>
        <taxon>unclassified sequences</taxon>
        <taxon>metagenomes</taxon>
        <taxon>ecological metagenomes</taxon>
    </lineage>
</organism>
<dbReference type="AlphaFoldDB" id="A0A645HQA7"/>
<comment type="caution">
    <text evidence="1">The sequence shown here is derived from an EMBL/GenBank/DDBJ whole genome shotgun (WGS) entry which is preliminary data.</text>
</comment>
<dbReference type="EMBL" id="VSSQ01098151">
    <property type="protein sequence ID" value="MPN41238.1"/>
    <property type="molecule type" value="Genomic_DNA"/>
</dbReference>
<accession>A0A645HQA7</accession>
<protein>
    <submittedName>
        <fullName evidence="1">Uncharacterized protein</fullName>
    </submittedName>
</protein>
<reference evidence="1" key="1">
    <citation type="submission" date="2019-08" db="EMBL/GenBank/DDBJ databases">
        <authorList>
            <person name="Kucharzyk K."/>
            <person name="Murdoch R.W."/>
            <person name="Higgins S."/>
            <person name="Loffler F."/>
        </authorList>
    </citation>
    <scope>NUCLEOTIDE SEQUENCE</scope>
</reference>
<sequence>MESHIGAVLFETEAILPNGSKTYYKDEEGAQKKRRKVFDRKLMFNVIIGDYSDEAAETLFEAFLGSLDKGIYINGNYVPITVEDAAWVDKDDTMLKSKVAVQINISFDGGLYKDTDFAKVSTLVESVERMEPTDGN</sequence>
<proteinExistence type="predicted"/>
<name>A0A645HQA7_9ZZZZ</name>